<evidence type="ECO:0000313" key="1">
    <source>
        <dbReference type="EMBL" id="KAG7449625.1"/>
    </source>
</evidence>
<comment type="caution">
    <text evidence="1">The sequence shown here is derived from an EMBL/GenBank/DDBJ whole genome shotgun (WGS) entry which is preliminary data.</text>
</comment>
<dbReference type="AlphaFoldDB" id="A0A9P7W068"/>
<dbReference type="OrthoDB" id="3244206at2759"/>
<organism evidence="1 2">
    <name type="scientific">Guyanagaster necrorhizus</name>
    <dbReference type="NCBI Taxonomy" id="856835"/>
    <lineage>
        <taxon>Eukaryota</taxon>
        <taxon>Fungi</taxon>
        <taxon>Dikarya</taxon>
        <taxon>Basidiomycota</taxon>
        <taxon>Agaricomycotina</taxon>
        <taxon>Agaricomycetes</taxon>
        <taxon>Agaricomycetidae</taxon>
        <taxon>Agaricales</taxon>
        <taxon>Marasmiineae</taxon>
        <taxon>Physalacriaceae</taxon>
        <taxon>Guyanagaster</taxon>
    </lineage>
</organism>
<dbReference type="Proteomes" id="UP000812287">
    <property type="component" value="Unassembled WGS sequence"/>
</dbReference>
<sequence length="251" mass="28843">MDELTTYIKGINTRSSHLDKANEYLRQVFNFVHQHVVNKPLEAQPVPLELLIFTIDQSISPLFVVNAEAYPNLLDLIASVEQYRRTLLKKAEDAIVWDKACTGMGRIDEALTTEERASLYGMANLAAAQRELFIAIVADLCKMDIFYLLRSEDHHLTDVMLRLSQYFPWLPLRDSVPIDSPFLFLRADLDEPERNLLLEAGKSCYQTLVDLYEWTKKQNSDEYVLTLSWTLVFFLNQGAASKSTHSGHQER</sequence>
<keyword evidence="2" id="KW-1185">Reference proteome</keyword>
<dbReference type="RefSeq" id="XP_043043125.1">
    <property type="nucleotide sequence ID" value="XM_043181542.1"/>
</dbReference>
<reference evidence="1" key="1">
    <citation type="submission" date="2020-11" db="EMBL/GenBank/DDBJ databases">
        <title>Adaptations for nitrogen fixation in a non-lichenized fungal sporocarp promotes dispersal by wood-feeding termites.</title>
        <authorList>
            <consortium name="DOE Joint Genome Institute"/>
            <person name="Koch R.A."/>
            <person name="Yoon G."/>
            <person name="Arayal U."/>
            <person name="Lail K."/>
            <person name="Amirebrahimi M."/>
            <person name="Labutti K."/>
            <person name="Lipzen A."/>
            <person name="Riley R."/>
            <person name="Barry K."/>
            <person name="Henrissat B."/>
            <person name="Grigoriev I.V."/>
            <person name="Herr J.R."/>
            <person name="Aime M.C."/>
        </authorList>
    </citation>
    <scope>NUCLEOTIDE SEQUENCE</scope>
    <source>
        <strain evidence="1">MCA 3950</strain>
    </source>
</reference>
<gene>
    <name evidence="1" type="ORF">BT62DRAFT_597245</name>
</gene>
<protein>
    <submittedName>
        <fullName evidence="1">Uncharacterized protein</fullName>
    </submittedName>
</protein>
<accession>A0A9P7W068</accession>
<dbReference type="EMBL" id="MU250527">
    <property type="protein sequence ID" value="KAG7449625.1"/>
    <property type="molecule type" value="Genomic_DNA"/>
</dbReference>
<proteinExistence type="predicted"/>
<dbReference type="GeneID" id="66103838"/>
<name>A0A9P7W068_9AGAR</name>
<evidence type="ECO:0000313" key="2">
    <source>
        <dbReference type="Proteomes" id="UP000812287"/>
    </source>
</evidence>